<keyword evidence="4" id="KW-1185">Reference proteome</keyword>
<evidence type="ECO:0000259" key="2">
    <source>
        <dbReference type="Pfam" id="PF22807"/>
    </source>
</evidence>
<dbReference type="AlphaFoldDB" id="A0A439DF47"/>
<feature type="compositionally biased region" description="Basic residues" evidence="1">
    <location>
        <begin position="165"/>
        <end position="178"/>
    </location>
</feature>
<feature type="compositionally biased region" description="Basic and acidic residues" evidence="1">
    <location>
        <begin position="78"/>
        <end position="93"/>
    </location>
</feature>
<sequence>MSRKSSFEIPTEPVSYDNAGHAAMVNHYPQMGPRPSNNQLWQTHMNNKYLRGDSEMAIDSSSSSTQEVPSENDAQSLEAREQHHSNEFHDQKCHPPSSPRGATSKSIRSSNLANCTIWSETAPDPARTYDDKLKQPIPVFVEHLQRYHRSYYKRVASGSLVERSHPKHQALAPRRRRQSQPGAAQAAKNNLPPVPRQARQPRHHADSAPPPTGFKVVEVPFTRLASGAYDPVAAADSMTGYKDIFSAPNPSGCTANGLTQSNCIRLTAASWDPAGRGLFIGSDNASEGEIYILTKK</sequence>
<evidence type="ECO:0000313" key="3">
    <source>
        <dbReference type="EMBL" id="RWA13034.1"/>
    </source>
</evidence>
<accession>A0A439DF47</accession>
<feature type="compositionally biased region" description="Polar residues" evidence="1">
    <location>
        <begin position="65"/>
        <end position="75"/>
    </location>
</feature>
<feature type="domain" description="Pyrroloquinoline quinone-dependent pyranose dehydrogenase beta-propeller" evidence="2">
    <location>
        <begin position="209"/>
        <end position="295"/>
    </location>
</feature>
<evidence type="ECO:0000256" key="1">
    <source>
        <dbReference type="SAM" id="MobiDB-lite"/>
    </source>
</evidence>
<gene>
    <name evidence="3" type="ORF">EKO27_g2091</name>
</gene>
<feature type="region of interest" description="Disordered" evidence="1">
    <location>
        <begin position="1"/>
        <end position="20"/>
    </location>
</feature>
<feature type="region of interest" description="Disordered" evidence="1">
    <location>
        <begin position="158"/>
        <end position="213"/>
    </location>
</feature>
<reference evidence="3 4" key="1">
    <citation type="submission" date="2018-12" db="EMBL/GenBank/DDBJ databases">
        <title>Draft genome sequence of Xylaria grammica IHI A82.</title>
        <authorList>
            <person name="Buettner E."/>
            <person name="Kellner H."/>
        </authorList>
    </citation>
    <scope>NUCLEOTIDE SEQUENCE [LARGE SCALE GENOMIC DNA]</scope>
    <source>
        <strain evidence="3 4">IHI A82</strain>
    </source>
</reference>
<feature type="region of interest" description="Disordered" evidence="1">
    <location>
        <begin position="56"/>
        <end position="108"/>
    </location>
</feature>
<dbReference type="InterPro" id="IPR054539">
    <property type="entry name" value="Beta-prop_PDH"/>
</dbReference>
<protein>
    <recommendedName>
        <fullName evidence="2">Pyrroloquinoline quinone-dependent pyranose dehydrogenase beta-propeller domain-containing protein</fullName>
    </recommendedName>
</protein>
<dbReference type="Pfam" id="PF22807">
    <property type="entry name" value="TrAA12"/>
    <property type="match status" value="1"/>
</dbReference>
<comment type="caution">
    <text evidence="3">The sequence shown here is derived from an EMBL/GenBank/DDBJ whole genome shotgun (WGS) entry which is preliminary data.</text>
</comment>
<dbReference type="EMBL" id="RYZI01000036">
    <property type="protein sequence ID" value="RWA13034.1"/>
    <property type="molecule type" value="Genomic_DNA"/>
</dbReference>
<proteinExistence type="predicted"/>
<dbReference type="Proteomes" id="UP000286045">
    <property type="component" value="Unassembled WGS sequence"/>
</dbReference>
<evidence type="ECO:0000313" key="4">
    <source>
        <dbReference type="Proteomes" id="UP000286045"/>
    </source>
</evidence>
<dbReference type="STRING" id="363999.A0A439DF47"/>
<name>A0A439DF47_9PEZI</name>
<organism evidence="3 4">
    <name type="scientific">Xylaria grammica</name>
    <dbReference type="NCBI Taxonomy" id="363999"/>
    <lineage>
        <taxon>Eukaryota</taxon>
        <taxon>Fungi</taxon>
        <taxon>Dikarya</taxon>
        <taxon>Ascomycota</taxon>
        <taxon>Pezizomycotina</taxon>
        <taxon>Sordariomycetes</taxon>
        <taxon>Xylariomycetidae</taxon>
        <taxon>Xylariales</taxon>
        <taxon>Xylariaceae</taxon>
        <taxon>Xylaria</taxon>
    </lineage>
</organism>